<name>A0A0A9DSK4_ARUDO</name>
<protein>
    <submittedName>
        <fullName evidence="1">Uncharacterized protein</fullName>
    </submittedName>
</protein>
<dbReference type="AlphaFoldDB" id="A0A0A9DSK4"/>
<reference evidence="1" key="1">
    <citation type="submission" date="2014-09" db="EMBL/GenBank/DDBJ databases">
        <authorList>
            <person name="Magalhaes I.L.F."/>
            <person name="Oliveira U."/>
            <person name="Santos F.R."/>
            <person name="Vidigal T.H.D.A."/>
            <person name="Brescovit A.D."/>
            <person name="Santos A.J."/>
        </authorList>
    </citation>
    <scope>NUCLEOTIDE SEQUENCE</scope>
    <source>
        <tissue evidence="1">Shoot tissue taken approximately 20 cm above the soil surface</tissue>
    </source>
</reference>
<reference evidence="1" key="2">
    <citation type="journal article" date="2015" name="Data Brief">
        <title>Shoot transcriptome of the giant reed, Arundo donax.</title>
        <authorList>
            <person name="Barrero R.A."/>
            <person name="Guerrero F.D."/>
            <person name="Moolhuijzen P."/>
            <person name="Goolsby J.A."/>
            <person name="Tidwell J."/>
            <person name="Bellgard S.E."/>
            <person name="Bellgard M.I."/>
        </authorList>
    </citation>
    <scope>NUCLEOTIDE SEQUENCE</scope>
    <source>
        <tissue evidence="1">Shoot tissue taken approximately 20 cm above the soil surface</tissue>
    </source>
</reference>
<sequence length="56" mass="5844">MNSFKVLQKTSDTGPSFSEAVSSCSTFSSPFTTACCSSANAFSCNFEAASKLTRSS</sequence>
<evidence type="ECO:0000313" key="1">
    <source>
        <dbReference type="EMBL" id="JAD89653.1"/>
    </source>
</evidence>
<accession>A0A0A9DSK4</accession>
<organism evidence="1">
    <name type="scientific">Arundo donax</name>
    <name type="common">Giant reed</name>
    <name type="synonym">Donax arundinaceus</name>
    <dbReference type="NCBI Taxonomy" id="35708"/>
    <lineage>
        <taxon>Eukaryota</taxon>
        <taxon>Viridiplantae</taxon>
        <taxon>Streptophyta</taxon>
        <taxon>Embryophyta</taxon>
        <taxon>Tracheophyta</taxon>
        <taxon>Spermatophyta</taxon>
        <taxon>Magnoliopsida</taxon>
        <taxon>Liliopsida</taxon>
        <taxon>Poales</taxon>
        <taxon>Poaceae</taxon>
        <taxon>PACMAD clade</taxon>
        <taxon>Arundinoideae</taxon>
        <taxon>Arundineae</taxon>
        <taxon>Arundo</taxon>
    </lineage>
</organism>
<proteinExistence type="predicted"/>
<dbReference type="EMBL" id="GBRH01208242">
    <property type="protein sequence ID" value="JAD89653.1"/>
    <property type="molecule type" value="Transcribed_RNA"/>
</dbReference>
<dbReference type="PROSITE" id="PS51257">
    <property type="entry name" value="PROKAR_LIPOPROTEIN"/>
    <property type="match status" value="1"/>
</dbReference>